<keyword evidence="2" id="KW-0238">DNA-binding</keyword>
<evidence type="ECO:0000256" key="1">
    <source>
        <dbReference type="ARBA" id="ARBA00023015"/>
    </source>
</evidence>
<dbReference type="InterPro" id="IPR000843">
    <property type="entry name" value="HTH_LacI"/>
</dbReference>
<dbReference type="SMART" id="SM00354">
    <property type="entry name" value="HTH_LACI"/>
    <property type="match status" value="1"/>
</dbReference>
<dbReference type="KEGG" id="sper:EW093_06780"/>
<reference evidence="5 6" key="2">
    <citation type="submission" date="2019-09" db="EMBL/GenBank/DDBJ databases">
        <title>Complete Genome Sequence and Methylome Analysis of free living Spirochaetas.</title>
        <authorList>
            <person name="Leshcheva N."/>
            <person name="Mikheeva N."/>
        </authorList>
    </citation>
    <scope>NUCLEOTIDE SEQUENCE [LARGE SCALE GENOMIC DNA]</scope>
    <source>
        <strain evidence="5 6">P</strain>
    </source>
</reference>
<evidence type="ECO:0000256" key="3">
    <source>
        <dbReference type="ARBA" id="ARBA00023163"/>
    </source>
</evidence>
<dbReference type="OrthoDB" id="305766at2"/>
<name>A0A5C1Q8J5_9SPIO</name>
<evidence type="ECO:0000256" key="2">
    <source>
        <dbReference type="ARBA" id="ARBA00023125"/>
    </source>
</evidence>
<dbReference type="AlphaFoldDB" id="A0A5C1Q8J5"/>
<dbReference type="GO" id="GO:0000976">
    <property type="term" value="F:transcription cis-regulatory region binding"/>
    <property type="evidence" value="ECO:0007669"/>
    <property type="project" value="TreeGrafter"/>
</dbReference>
<reference evidence="5 6" key="1">
    <citation type="submission" date="2019-02" db="EMBL/GenBank/DDBJ databases">
        <authorList>
            <person name="Fomenkov A."/>
            <person name="Dubinina G."/>
            <person name="Grabovich M."/>
            <person name="Vincze T."/>
            <person name="Roberts R.J."/>
        </authorList>
    </citation>
    <scope>NUCLEOTIDE SEQUENCE [LARGE SCALE GENOMIC DNA]</scope>
    <source>
        <strain evidence="5 6">P</strain>
    </source>
</reference>
<dbReference type="EMBL" id="CP035807">
    <property type="protein sequence ID" value="QEN04413.1"/>
    <property type="molecule type" value="Genomic_DNA"/>
</dbReference>
<evidence type="ECO:0000313" key="6">
    <source>
        <dbReference type="Proteomes" id="UP000323824"/>
    </source>
</evidence>
<dbReference type="RefSeq" id="WP_149567660.1">
    <property type="nucleotide sequence ID" value="NZ_CP035807.1"/>
</dbReference>
<dbReference type="GO" id="GO:0003700">
    <property type="term" value="F:DNA-binding transcription factor activity"/>
    <property type="evidence" value="ECO:0007669"/>
    <property type="project" value="TreeGrafter"/>
</dbReference>
<dbReference type="InterPro" id="IPR046335">
    <property type="entry name" value="LacI/GalR-like_sensor"/>
</dbReference>
<dbReference type="CDD" id="cd01392">
    <property type="entry name" value="HTH_LacI"/>
    <property type="match status" value="1"/>
</dbReference>
<dbReference type="SUPFAM" id="SSF53822">
    <property type="entry name" value="Periplasmic binding protein-like I"/>
    <property type="match status" value="1"/>
</dbReference>
<proteinExistence type="predicted"/>
<dbReference type="PANTHER" id="PTHR30146:SF109">
    <property type="entry name" value="HTH-TYPE TRANSCRIPTIONAL REGULATOR GALS"/>
    <property type="match status" value="1"/>
</dbReference>
<dbReference type="Pfam" id="PF00356">
    <property type="entry name" value="LacI"/>
    <property type="match status" value="1"/>
</dbReference>
<dbReference type="Proteomes" id="UP000323824">
    <property type="component" value="Chromosome"/>
</dbReference>
<evidence type="ECO:0000313" key="5">
    <source>
        <dbReference type="EMBL" id="QEN04413.1"/>
    </source>
</evidence>
<keyword evidence="3" id="KW-0804">Transcription</keyword>
<gene>
    <name evidence="5" type="ORF">EW093_06780</name>
</gene>
<sequence length="340" mass="38245">MATQKDVAKLANVSFITVSRVINNMGNVKKETRLRVEKAIKELNYYPNTIAQGLNSNKIKTLAIQTPLPVESSIEGTSYYRRILIGIEKYCILHGYDLLLSSQRAGKGELDFLKPFYERKADGIAIIASRPNTKQLESISKDNIPCVIVGDRHPSIKLNYIDTENFQGMCNAAEYLISRGHRRIGYIKGNQENQNAVDRFSGFLEAMRVEKIKIDPTLIFDGDYTKESGGEALKYFIKLKEPPTAVISSTDLMAIGFYEECVTMGINIPDDISIIGFDGHEICSYTNPQLATMYQPLEDMGMEAAKLLINQIEKNYNEPQHLIFPVTLHPGLSVKDLTRH</sequence>
<dbReference type="PANTHER" id="PTHR30146">
    <property type="entry name" value="LACI-RELATED TRANSCRIPTIONAL REPRESSOR"/>
    <property type="match status" value="1"/>
</dbReference>
<protein>
    <submittedName>
        <fullName evidence="5">LacI family transcriptional regulator</fullName>
    </submittedName>
</protein>
<feature type="domain" description="HTH lacI-type" evidence="4">
    <location>
        <begin position="2"/>
        <end position="56"/>
    </location>
</feature>
<organism evidence="5 6">
    <name type="scientific">Thiospirochaeta perfilievii</name>
    <dbReference type="NCBI Taxonomy" id="252967"/>
    <lineage>
        <taxon>Bacteria</taxon>
        <taxon>Pseudomonadati</taxon>
        <taxon>Spirochaetota</taxon>
        <taxon>Spirochaetia</taxon>
        <taxon>Spirochaetales</taxon>
        <taxon>Spirochaetaceae</taxon>
        <taxon>Thiospirochaeta</taxon>
    </lineage>
</organism>
<dbReference type="InterPro" id="IPR028082">
    <property type="entry name" value="Peripla_BP_I"/>
</dbReference>
<dbReference type="InterPro" id="IPR010982">
    <property type="entry name" value="Lambda_DNA-bd_dom_sf"/>
</dbReference>
<dbReference type="SUPFAM" id="SSF47413">
    <property type="entry name" value="lambda repressor-like DNA-binding domains"/>
    <property type="match status" value="1"/>
</dbReference>
<dbReference type="CDD" id="cd06267">
    <property type="entry name" value="PBP1_LacI_sugar_binding-like"/>
    <property type="match status" value="1"/>
</dbReference>
<dbReference type="Gene3D" id="3.40.50.2300">
    <property type="match status" value="2"/>
</dbReference>
<keyword evidence="6" id="KW-1185">Reference proteome</keyword>
<dbReference type="PROSITE" id="PS50932">
    <property type="entry name" value="HTH_LACI_2"/>
    <property type="match status" value="1"/>
</dbReference>
<keyword evidence="1" id="KW-0805">Transcription regulation</keyword>
<evidence type="ECO:0000259" key="4">
    <source>
        <dbReference type="PROSITE" id="PS50932"/>
    </source>
</evidence>
<accession>A0A5C1Q8J5</accession>
<dbReference type="Pfam" id="PF13377">
    <property type="entry name" value="Peripla_BP_3"/>
    <property type="match status" value="1"/>
</dbReference>
<dbReference type="Gene3D" id="1.10.260.40">
    <property type="entry name" value="lambda repressor-like DNA-binding domains"/>
    <property type="match status" value="1"/>
</dbReference>